<accession>A0ABP9BYY0</accession>
<evidence type="ECO:0000313" key="3">
    <source>
        <dbReference type="Proteomes" id="UP001499959"/>
    </source>
</evidence>
<protein>
    <submittedName>
        <fullName evidence="2">Uncharacterized protein</fullName>
    </submittedName>
</protein>
<name>A0ABP9BYY0_9GAMM</name>
<evidence type="ECO:0000256" key="1">
    <source>
        <dbReference type="SAM" id="MobiDB-lite"/>
    </source>
</evidence>
<proteinExistence type="predicted"/>
<gene>
    <name evidence="2" type="ORF">GCM10023307_29680</name>
</gene>
<dbReference type="Proteomes" id="UP001499959">
    <property type="component" value="Unassembled WGS sequence"/>
</dbReference>
<feature type="region of interest" description="Disordered" evidence="1">
    <location>
        <begin position="1"/>
        <end position="24"/>
    </location>
</feature>
<organism evidence="2 3">
    <name type="scientific">Lysobacter hankyongensis</name>
    <dbReference type="NCBI Taxonomy" id="1176535"/>
    <lineage>
        <taxon>Bacteria</taxon>
        <taxon>Pseudomonadati</taxon>
        <taxon>Pseudomonadota</taxon>
        <taxon>Gammaproteobacteria</taxon>
        <taxon>Lysobacterales</taxon>
        <taxon>Lysobacteraceae</taxon>
        <taxon>Lysobacter</taxon>
    </lineage>
</organism>
<evidence type="ECO:0000313" key="2">
    <source>
        <dbReference type="EMBL" id="GAA4801182.1"/>
    </source>
</evidence>
<reference evidence="3" key="1">
    <citation type="journal article" date="2019" name="Int. J. Syst. Evol. Microbiol.">
        <title>The Global Catalogue of Microorganisms (GCM) 10K type strain sequencing project: providing services to taxonomists for standard genome sequencing and annotation.</title>
        <authorList>
            <consortium name="The Broad Institute Genomics Platform"/>
            <consortium name="The Broad Institute Genome Sequencing Center for Infectious Disease"/>
            <person name="Wu L."/>
            <person name="Ma J."/>
        </authorList>
    </citation>
    <scope>NUCLEOTIDE SEQUENCE [LARGE SCALE GENOMIC DNA]</scope>
    <source>
        <strain evidence="3">JCM 18204</strain>
    </source>
</reference>
<dbReference type="EMBL" id="BAABJE010000015">
    <property type="protein sequence ID" value="GAA4801182.1"/>
    <property type="molecule type" value="Genomic_DNA"/>
</dbReference>
<keyword evidence="3" id="KW-1185">Reference proteome</keyword>
<sequence>MFNTKPDSQYDPAGGDRTGPPSKAKLALDNLLRRELRVGDPHNPQQVAKALLDRYQSEPRARGIQSEAEGMPFQRSAPRFVAAAAPDTATSVDLKQAMSDVDKDLEHLSRSNLLKDIDAELGGWSDGIRSATQEGVNAARFGLDPRNRDRAIGMRRTLGDYARLARLVGSLNPSATYEFRSLAQSIDEVCAVILVMLGESLANNGFAGGRFLLQAPFTEMQTRRDACIHSLQNLLGTLSYQNSANEWPRGIDAYRRLFDALEAQGQGDLRALLTEPELMRVLDDLVRRAAHGSAEGLRALGSTAQIELNRVYRLINFGYRLVDPESPPLTSFLESLRLFADGFGQAGGSRLLRVARPPIVFYGLYGIEEEAAADRRIVNLTVARGRLASQIDCLARCACDDISCQVMLDKILYDIDRSIDLYAVGSTDLGLPEIRAASYSYLIDAFLSLESNEVDPTTGHALPFCPNLPAPLVATLGQIVGELRPLNDAAPDWETSRTRFEERRLDNEAVAGSAFNFTDVLHQELCLQLQSERRWEALADQMSANCIPMSTLFGEEGALVVMLENAMALVVDGIAAGVVDTDCGLDGPDIPAHFETSLDTIAQDRRRNGGF</sequence>
<dbReference type="RefSeq" id="WP_345304123.1">
    <property type="nucleotide sequence ID" value="NZ_BAABJE010000015.1"/>
</dbReference>
<comment type="caution">
    <text evidence="2">The sequence shown here is derived from an EMBL/GenBank/DDBJ whole genome shotgun (WGS) entry which is preliminary data.</text>
</comment>